<dbReference type="Gene3D" id="3.60.15.10">
    <property type="entry name" value="Ribonuclease Z/Hydroxyacylglutathione hydrolase-like"/>
    <property type="match status" value="1"/>
</dbReference>
<evidence type="ECO:0000256" key="3">
    <source>
        <dbReference type="ARBA" id="ARBA00022723"/>
    </source>
</evidence>
<dbReference type="InterPro" id="IPR051013">
    <property type="entry name" value="MBL_superfamily_lactonases"/>
</dbReference>
<keyword evidence="4" id="KW-0378">Hydrolase</keyword>
<accession>A0A938B2F7</accession>
<evidence type="ECO:0000256" key="2">
    <source>
        <dbReference type="ARBA" id="ARBA00007749"/>
    </source>
</evidence>
<evidence type="ECO:0000256" key="4">
    <source>
        <dbReference type="ARBA" id="ARBA00022801"/>
    </source>
</evidence>
<dbReference type="SUPFAM" id="SSF56281">
    <property type="entry name" value="Metallo-hydrolase/oxidoreductase"/>
    <property type="match status" value="1"/>
</dbReference>
<gene>
    <name evidence="7" type="ORF">FJZ47_19860</name>
</gene>
<evidence type="ECO:0000259" key="6">
    <source>
        <dbReference type="SMART" id="SM00849"/>
    </source>
</evidence>
<dbReference type="AlphaFoldDB" id="A0A938B2F7"/>
<dbReference type="Pfam" id="PF00753">
    <property type="entry name" value="Lactamase_B"/>
    <property type="match status" value="1"/>
</dbReference>
<dbReference type="PANTHER" id="PTHR42978">
    <property type="entry name" value="QUORUM-QUENCHING LACTONASE YTNP-RELATED-RELATED"/>
    <property type="match status" value="1"/>
</dbReference>
<evidence type="ECO:0000313" key="8">
    <source>
        <dbReference type="Proteomes" id="UP000712673"/>
    </source>
</evidence>
<dbReference type="InterPro" id="IPR001279">
    <property type="entry name" value="Metallo-B-lactamas"/>
</dbReference>
<comment type="similarity">
    <text evidence="2">Belongs to the metallo-beta-lactamase superfamily.</text>
</comment>
<dbReference type="GO" id="GO:0046872">
    <property type="term" value="F:metal ion binding"/>
    <property type="evidence" value="ECO:0007669"/>
    <property type="project" value="UniProtKB-KW"/>
</dbReference>
<sequence length="259" mass="28751">MLQIYALCVGYLELDRASMLSDLPSGTPWTVPVSSYLVVHPQGRLLFDTGVHGQTLTDPVGRMGAERARRIRIRSQVGDDVVSQLSRAGLQPGEITHVVNSHLHFDHCGGNEFFPQATFLVQQAEMDAARQPGGVPSYSPSVLDFDHPLNYQLVDGEHDVFGDGKVLLIPTYGHTPGHQSLLVRAGKDTQMVFTADACYTRENLDRDVLPRVLWHAETMAQSLATLRHLRDRQGATMFYGHDPEQWQGMRRVPAALVEA</sequence>
<protein>
    <submittedName>
        <fullName evidence="7">N-acyl homoserine lactonase family protein</fullName>
    </submittedName>
</protein>
<feature type="domain" description="Metallo-beta-lactamase" evidence="6">
    <location>
        <begin position="32"/>
        <end position="241"/>
    </location>
</feature>
<evidence type="ECO:0000256" key="5">
    <source>
        <dbReference type="ARBA" id="ARBA00022833"/>
    </source>
</evidence>
<keyword evidence="5" id="KW-0862">Zinc</keyword>
<proteinExistence type="inferred from homology"/>
<dbReference type="Proteomes" id="UP000712673">
    <property type="component" value="Unassembled WGS sequence"/>
</dbReference>
<name>A0A938B2F7_UNCTE</name>
<dbReference type="InterPro" id="IPR036866">
    <property type="entry name" value="RibonucZ/Hydroxyglut_hydro"/>
</dbReference>
<evidence type="ECO:0000313" key="7">
    <source>
        <dbReference type="EMBL" id="MBM3226032.1"/>
    </source>
</evidence>
<comment type="cofactor">
    <cofactor evidence="1">
        <name>Zn(2+)</name>
        <dbReference type="ChEBI" id="CHEBI:29105"/>
    </cofactor>
</comment>
<comment type="caution">
    <text evidence="7">The sequence shown here is derived from an EMBL/GenBank/DDBJ whole genome shotgun (WGS) entry which is preliminary data.</text>
</comment>
<organism evidence="7 8">
    <name type="scientific">Tectimicrobiota bacterium</name>
    <dbReference type="NCBI Taxonomy" id="2528274"/>
    <lineage>
        <taxon>Bacteria</taxon>
        <taxon>Pseudomonadati</taxon>
        <taxon>Nitrospinota/Tectimicrobiota group</taxon>
        <taxon>Candidatus Tectimicrobiota</taxon>
    </lineage>
</organism>
<reference evidence="7" key="1">
    <citation type="submission" date="2019-03" db="EMBL/GenBank/DDBJ databases">
        <title>Lake Tanganyika Metagenome-Assembled Genomes (MAGs).</title>
        <authorList>
            <person name="Tran P."/>
        </authorList>
    </citation>
    <scope>NUCLEOTIDE SEQUENCE</scope>
    <source>
        <strain evidence="7">K_DeepCast_65m_m2_066</strain>
    </source>
</reference>
<evidence type="ECO:0000256" key="1">
    <source>
        <dbReference type="ARBA" id="ARBA00001947"/>
    </source>
</evidence>
<dbReference type="SMART" id="SM00849">
    <property type="entry name" value="Lactamase_B"/>
    <property type="match status" value="1"/>
</dbReference>
<dbReference type="EMBL" id="VGLS01000763">
    <property type="protein sequence ID" value="MBM3226032.1"/>
    <property type="molecule type" value="Genomic_DNA"/>
</dbReference>
<dbReference type="GO" id="GO:0016787">
    <property type="term" value="F:hydrolase activity"/>
    <property type="evidence" value="ECO:0007669"/>
    <property type="project" value="UniProtKB-KW"/>
</dbReference>
<keyword evidence="3" id="KW-0479">Metal-binding</keyword>
<dbReference type="CDD" id="cd07729">
    <property type="entry name" value="AHL_lactonase_MBL-fold"/>
    <property type="match status" value="1"/>
</dbReference>
<dbReference type="PANTHER" id="PTHR42978:SF7">
    <property type="entry name" value="METALLO-HYDROLASE RV2300C-RELATED"/>
    <property type="match status" value="1"/>
</dbReference>